<dbReference type="InterPro" id="IPR036942">
    <property type="entry name" value="Beta-barrel_TonB_sf"/>
</dbReference>
<dbReference type="RefSeq" id="WP_218033421.1">
    <property type="nucleotide sequence ID" value="NZ_BJYS01000001.1"/>
</dbReference>
<keyword evidence="6 7" id="KW-0998">Cell outer membrane</keyword>
<evidence type="ECO:0000256" key="8">
    <source>
        <dbReference type="SAM" id="SignalP"/>
    </source>
</evidence>
<accession>A0A512ASR9</accession>
<evidence type="ECO:0000256" key="7">
    <source>
        <dbReference type="PROSITE-ProRule" id="PRU01360"/>
    </source>
</evidence>
<keyword evidence="3 7" id="KW-1134">Transmembrane beta strand</keyword>
<dbReference type="SUPFAM" id="SSF49464">
    <property type="entry name" value="Carboxypeptidase regulatory domain-like"/>
    <property type="match status" value="1"/>
</dbReference>
<keyword evidence="2 7" id="KW-0813">Transport</keyword>
<dbReference type="InterPro" id="IPR008969">
    <property type="entry name" value="CarboxyPept-like_regulatory"/>
</dbReference>
<comment type="caution">
    <text evidence="10">The sequence shown here is derived from an EMBL/GenBank/DDBJ whole genome shotgun (WGS) entry which is preliminary data.</text>
</comment>
<dbReference type="PROSITE" id="PS52016">
    <property type="entry name" value="TONB_DEPENDENT_REC_3"/>
    <property type="match status" value="1"/>
</dbReference>
<dbReference type="EMBL" id="BJYS01000001">
    <property type="protein sequence ID" value="GEO02617.1"/>
    <property type="molecule type" value="Genomic_DNA"/>
</dbReference>
<dbReference type="InterPro" id="IPR023997">
    <property type="entry name" value="TonB-dep_OMP_SusC/RagA_CS"/>
</dbReference>
<dbReference type="Pfam" id="PF07715">
    <property type="entry name" value="Plug"/>
    <property type="match status" value="1"/>
</dbReference>
<name>A0A512ASR9_9BACT</name>
<gene>
    <name evidence="10" type="ORF">AAE02nite_02810</name>
</gene>
<dbReference type="Gene3D" id="2.40.170.20">
    <property type="entry name" value="TonB-dependent receptor, beta-barrel domain"/>
    <property type="match status" value="1"/>
</dbReference>
<dbReference type="Proteomes" id="UP000321532">
    <property type="component" value="Unassembled WGS sequence"/>
</dbReference>
<evidence type="ECO:0000256" key="6">
    <source>
        <dbReference type="ARBA" id="ARBA00023237"/>
    </source>
</evidence>
<reference evidence="10 11" key="1">
    <citation type="submission" date="2019-07" db="EMBL/GenBank/DDBJ databases">
        <title>Whole genome shotgun sequence of Adhaeribacter aerolatus NBRC 106133.</title>
        <authorList>
            <person name="Hosoyama A."/>
            <person name="Uohara A."/>
            <person name="Ohji S."/>
            <person name="Ichikawa N."/>
        </authorList>
    </citation>
    <scope>NUCLEOTIDE SEQUENCE [LARGE SCALE GENOMIC DNA]</scope>
    <source>
        <strain evidence="10 11">NBRC 106133</strain>
    </source>
</reference>
<keyword evidence="4 7" id="KW-0812">Transmembrane</keyword>
<dbReference type="SUPFAM" id="SSF56935">
    <property type="entry name" value="Porins"/>
    <property type="match status" value="1"/>
</dbReference>
<keyword evidence="5 7" id="KW-0472">Membrane</keyword>
<evidence type="ECO:0000256" key="1">
    <source>
        <dbReference type="ARBA" id="ARBA00004571"/>
    </source>
</evidence>
<dbReference type="NCBIfam" id="TIGR04057">
    <property type="entry name" value="SusC_RagA_signa"/>
    <property type="match status" value="1"/>
</dbReference>
<evidence type="ECO:0000313" key="10">
    <source>
        <dbReference type="EMBL" id="GEO02617.1"/>
    </source>
</evidence>
<dbReference type="Gene3D" id="2.170.130.10">
    <property type="entry name" value="TonB-dependent receptor, plug domain"/>
    <property type="match status" value="1"/>
</dbReference>
<comment type="subcellular location">
    <subcellularLocation>
        <location evidence="1 7">Cell outer membrane</location>
        <topology evidence="1 7">Multi-pass membrane protein</topology>
    </subcellularLocation>
</comment>
<feature type="signal peptide" evidence="8">
    <location>
        <begin position="1"/>
        <end position="20"/>
    </location>
</feature>
<feature type="chain" id="PRO_5022013621" evidence="8">
    <location>
        <begin position="21"/>
        <end position="1005"/>
    </location>
</feature>
<evidence type="ECO:0000313" key="11">
    <source>
        <dbReference type="Proteomes" id="UP000321532"/>
    </source>
</evidence>
<dbReference type="AlphaFoldDB" id="A0A512ASR9"/>
<dbReference type="NCBIfam" id="TIGR04056">
    <property type="entry name" value="OMP_RagA_SusC"/>
    <property type="match status" value="1"/>
</dbReference>
<evidence type="ECO:0000256" key="4">
    <source>
        <dbReference type="ARBA" id="ARBA00022692"/>
    </source>
</evidence>
<dbReference type="InterPro" id="IPR023996">
    <property type="entry name" value="TonB-dep_OMP_SusC/RagA"/>
</dbReference>
<proteinExistence type="inferred from homology"/>
<evidence type="ECO:0000259" key="9">
    <source>
        <dbReference type="Pfam" id="PF07715"/>
    </source>
</evidence>
<evidence type="ECO:0000256" key="2">
    <source>
        <dbReference type="ARBA" id="ARBA00022448"/>
    </source>
</evidence>
<dbReference type="Pfam" id="PF13715">
    <property type="entry name" value="CarbopepD_reg_2"/>
    <property type="match status" value="1"/>
</dbReference>
<evidence type="ECO:0000256" key="5">
    <source>
        <dbReference type="ARBA" id="ARBA00023136"/>
    </source>
</evidence>
<protein>
    <submittedName>
        <fullName evidence="10">SusC/RagA family TonB-linked outer membrane protein</fullName>
    </submittedName>
</protein>
<dbReference type="InterPro" id="IPR012910">
    <property type="entry name" value="Plug_dom"/>
</dbReference>
<sequence length="1005" mass="109536">MMKRTLMLLFCLFTVNLLFAQENITITGKVTDAATGDPLPGATVQVKGTTSGGVADVSGTYTVSAPATGTLVFSFLGFVDQEIAINNRTTINVGLATDAKALEEVVVVGYGVQRKRDLTGSITSVEGESIAKQPNVNPLSSLQGKVAGLTVVNSGQAGASPTVRIRGVNSTSNTNPLYVVDGVFQTNIDYLNPADIESMEVLRDPSSIAIFGLQGGNGVIIVTTRRAAKGETRINFQSSVGVQRVNRKIDVVDAGGFRRLYDAQLTNLGAAPFDYTSYTGNTNWQDLIFQDALITNNSLSISNSGEKSSTLINLGYNEQEGVVKYNNYKKFVARINEEIRINQNIKIGGDLTGFHWRQQAPGVGLNNALWAAPIVPVQASENLYYSMPSFQRAQVGNPIASLNRNTGNAVDQGYRVVGSLFAEVKFLKDFTVRSSVYTDLGFNNLRSYSPLANRFINLGEGTAATDTTYDALVRTSVSQTQQQFRKFQQDHTLTYNKTFNEKHNVTALVGFTTLFNGSTFLSGMRRDTTLNIPRDRNFWYLNVADASMPLNNSGSGGEESYMSFLGRINYSFAGKYLVNATFRRDGSSKFSPSNRWGNFGSVGLGWVVSDEGFFQDINPFDFLKLRAAWGTVGSGLGLPANLYLPGLVTSDRAVFGENVNTSVSPAYVPDPNLHWEVVRGIDVGLDLRALDNRFNAEVTLYDRTTKDILTSLTLPGTAGNYTYRTNLGNISNRGIEVSMGWNDQIGDDFTYSISPNFSYNKNKVESIGPNLEFEILGNGGVNVTRTGQSIGFFYGYEQVGIYQSTADLDKQPSFTNSLPGDIAYADKNGDGVITPADRGYLGTPFPNWNFGSTFSAGYKGFDALVEIQGVAGNKVYTQRRTATFATLNYETNRLNAWSGPGTSNIEPILDNTRANNYLFSSYFLEPGDYFRFRTVQLGYTFQSERMNKVGIKQLRLSISGQNIATFSRTSGYTPEASLADPIASGADNGTFPVPAIYSFGINASF</sequence>
<keyword evidence="11" id="KW-1185">Reference proteome</keyword>
<dbReference type="InterPro" id="IPR039426">
    <property type="entry name" value="TonB-dep_rcpt-like"/>
</dbReference>
<organism evidence="10 11">
    <name type="scientific">Adhaeribacter aerolatus</name>
    <dbReference type="NCBI Taxonomy" id="670289"/>
    <lineage>
        <taxon>Bacteria</taxon>
        <taxon>Pseudomonadati</taxon>
        <taxon>Bacteroidota</taxon>
        <taxon>Cytophagia</taxon>
        <taxon>Cytophagales</taxon>
        <taxon>Hymenobacteraceae</taxon>
        <taxon>Adhaeribacter</taxon>
    </lineage>
</organism>
<feature type="domain" description="TonB-dependent receptor plug" evidence="9">
    <location>
        <begin position="115"/>
        <end position="219"/>
    </location>
</feature>
<evidence type="ECO:0000256" key="3">
    <source>
        <dbReference type="ARBA" id="ARBA00022452"/>
    </source>
</evidence>
<keyword evidence="8" id="KW-0732">Signal</keyword>
<dbReference type="GO" id="GO:0009279">
    <property type="term" value="C:cell outer membrane"/>
    <property type="evidence" value="ECO:0007669"/>
    <property type="project" value="UniProtKB-SubCell"/>
</dbReference>
<dbReference type="InterPro" id="IPR037066">
    <property type="entry name" value="Plug_dom_sf"/>
</dbReference>
<dbReference type="Gene3D" id="2.60.40.1120">
    <property type="entry name" value="Carboxypeptidase-like, regulatory domain"/>
    <property type="match status" value="1"/>
</dbReference>
<comment type="similarity">
    <text evidence="7">Belongs to the TonB-dependent receptor family.</text>
</comment>